<evidence type="ECO:0000313" key="1">
    <source>
        <dbReference type="EMBL" id="KAI8419703.1"/>
    </source>
</evidence>
<evidence type="ECO:0000313" key="2">
    <source>
        <dbReference type="Proteomes" id="UP001064048"/>
    </source>
</evidence>
<gene>
    <name evidence="1" type="ORF">MSG28_008390</name>
</gene>
<accession>A0ACC0J5X9</accession>
<organism evidence="1 2">
    <name type="scientific">Choristoneura fumiferana</name>
    <name type="common">Spruce budworm moth</name>
    <name type="synonym">Archips fumiferana</name>
    <dbReference type="NCBI Taxonomy" id="7141"/>
    <lineage>
        <taxon>Eukaryota</taxon>
        <taxon>Metazoa</taxon>
        <taxon>Ecdysozoa</taxon>
        <taxon>Arthropoda</taxon>
        <taxon>Hexapoda</taxon>
        <taxon>Insecta</taxon>
        <taxon>Pterygota</taxon>
        <taxon>Neoptera</taxon>
        <taxon>Endopterygota</taxon>
        <taxon>Lepidoptera</taxon>
        <taxon>Glossata</taxon>
        <taxon>Ditrysia</taxon>
        <taxon>Tortricoidea</taxon>
        <taxon>Tortricidae</taxon>
        <taxon>Tortricinae</taxon>
        <taxon>Choristoneura</taxon>
    </lineage>
</organism>
<reference evidence="1 2" key="1">
    <citation type="journal article" date="2022" name="Genome Biol. Evol.">
        <title>The Spruce Budworm Genome: Reconstructing the Evolutionary History of Antifreeze Proteins.</title>
        <authorList>
            <person name="Beliveau C."/>
            <person name="Gagne P."/>
            <person name="Picq S."/>
            <person name="Vernygora O."/>
            <person name="Keeling C.I."/>
            <person name="Pinkney K."/>
            <person name="Doucet D."/>
            <person name="Wen F."/>
            <person name="Johnston J.S."/>
            <person name="Maaroufi H."/>
            <person name="Boyle B."/>
            <person name="Laroche J."/>
            <person name="Dewar K."/>
            <person name="Juretic N."/>
            <person name="Blackburn G."/>
            <person name="Nisole A."/>
            <person name="Brunet B."/>
            <person name="Brandao M."/>
            <person name="Lumley L."/>
            <person name="Duan J."/>
            <person name="Quan G."/>
            <person name="Lucarotti C.J."/>
            <person name="Roe A.D."/>
            <person name="Sperling F.A.H."/>
            <person name="Levesque R.C."/>
            <person name="Cusson M."/>
        </authorList>
    </citation>
    <scope>NUCLEOTIDE SEQUENCE [LARGE SCALE GENOMIC DNA]</scope>
    <source>
        <strain evidence="1">Glfc:IPQL:Cfum</strain>
    </source>
</reference>
<sequence>MELVKAKPCPEGANSSRIVSLYVHKHRAFARKSRALRQTLDSRLYEFATNSPLLDKMVATGKRPNIKRYPQSSPQRARASGGERPFGGITPPAARADKYSARRVLKMAN</sequence>
<comment type="caution">
    <text evidence="1">The sequence shown here is derived from an EMBL/GenBank/DDBJ whole genome shotgun (WGS) entry which is preliminary data.</text>
</comment>
<dbReference type="Proteomes" id="UP001064048">
    <property type="component" value="Chromosome 14"/>
</dbReference>
<name>A0ACC0J5X9_CHOFU</name>
<dbReference type="EMBL" id="CM046114">
    <property type="protein sequence ID" value="KAI8419703.1"/>
    <property type="molecule type" value="Genomic_DNA"/>
</dbReference>
<keyword evidence="2" id="KW-1185">Reference proteome</keyword>
<protein>
    <submittedName>
        <fullName evidence="1">Uncharacterized protein</fullName>
    </submittedName>
</protein>
<proteinExistence type="predicted"/>